<dbReference type="SUPFAM" id="SSF52402">
    <property type="entry name" value="Adenine nucleotide alpha hydrolases-like"/>
    <property type="match status" value="1"/>
</dbReference>
<keyword evidence="3" id="KW-0249">Electron transport</keyword>
<dbReference type="Gene3D" id="3.40.50.620">
    <property type="entry name" value="HUPs"/>
    <property type="match status" value="1"/>
</dbReference>
<dbReference type="InterPro" id="IPR014729">
    <property type="entry name" value="Rossmann-like_a/b/a_fold"/>
</dbReference>
<organism evidence="5">
    <name type="scientific">marine metagenome</name>
    <dbReference type="NCBI Taxonomy" id="408172"/>
    <lineage>
        <taxon>unclassified sequences</taxon>
        <taxon>metagenomes</taxon>
        <taxon>ecological metagenomes</taxon>
    </lineage>
</organism>
<evidence type="ECO:0000256" key="1">
    <source>
        <dbReference type="ARBA" id="ARBA00007557"/>
    </source>
</evidence>
<dbReference type="AlphaFoldDB" id="A0A382MHK7"/>
<proteinExistence type="inferred from homology"/>
<sequence>MKIAVLVKQVPGSESALPISGDMTWIEESQISYVMNPPDNFAIEEALLIKEKMGEGEVVVVSMGPDRVQKVIREGLAKGADRSIHLEEDGQIETDPISIAKSFATVLKDENFDLILSGLQSDDTGMGQTGVLLGEFLGMSTATLAMEIEVQAGFIRVKRELESGWFQWVKLPLPASISIQSGLNTPRYPSLKGIMGAKKKEIKSISASEHQTGMSLQTITKVFVPQTTKRTEMIEGDPNSAVARIVEILKSDIKVL</sequence>
<evidence type="ECO:0000256" key="3">
    <source>
        <dbReference type="ARBA" id="ARBA00022982"/>
    </source>
</evidence>
<dbReference type="InterPro" id="IPR012255">
    <property type="entry name" value="ETF_b"/>
</dbReference>
<dbReference type="SMART" id="SM00893">
    <property type="entry name" value="ETF"/>
    <property type="match status" value="1"/>
</dbReference>
<dbReference type="Pfam" id="PF01012">
    <property type="entry name" value="ETF"/>
    <property type="match status" value="1"/>
</dbReference>
<keyword evidence="2" id="KW-0813">Transport</keyword>
<evidence type="ECO:0000259" key="4">
    <source>
        <dbReference type="SMART" id="SM00893"/>
    </source>
</evidence>
<dbReference type="PIRSF" id="PIRSF000090">
    <property type="entry name" value="Beta-ETF"/>
    <property type="match status" value="1"/>
</dbReference>
<gene>
    <name evidence="5" type="ORF">METZ01_LOCUS300091</name>
</gene>
<evidence type="ECO:0000313" key="5">
    <source>
        <dbReference type="EMBL" id="SVC47237.1"/>
    </source>
</evidence>
<accession>A0A382MHK7</accession>
<reference evidence="5" key="1">
    <citation type="submission" date="2018-05" db="EMBL/GenBank/DDBJ databases">
        <authorList>
            <person name="Lanie J.A."/>
            <person name="Ng W.-L."/>
            <person name="Kazmierczak K.M."/>
            <person name="Andrzejewski T.M."/>
            <person name="Davidsen T.M."/>
            <person name="Wayne K.J."/>
            <person name="Tettelin H."/>
            <person name="Glass J.I."/>
            <person name="Rusch D."/>
            <person name="Podicherti R."/>
            <person name="Tsui H.-C.T."/>
            <person name="Winkler M.E."/>
        </authorList>
    </citation>
    <scope>NUCLEOTIDE SEQUENCE</scope>
</reference>
<dbReference type="EMBL" id="UINC01093095">
    <property type="protein sequence ID" value="SVC47237.1"/>
    <property type="molecule type" value="Genomic_DNA"/>
</dbReference>
<dbReference type="PANTHER" id="PTHR21294:SF8">
    <property type="entry name" value="ELECTRON TRANSFER FLAVOPROTEIN SUBUNIT BETA"/>
    <property type="match status" value="1"/>
</dbReference>
<name>A0A382MHK7_9ZZZZ</name>
<protein>
    <recommendedName>
        <fullName evidence="4">Electron transfer flavoprotein alpha/beta-subunit N-terminal domain-containing protein</fullName>
    </recommendedName>
</protein>
<dbReference type="InterPro" id="IPR014730">
    <property type="entry name" value="ETF_a/b_N"/>
</dbReference>
<dbReference type="InterPro" id="IPR033948">
    <property type="entry name" value="ETF_beta_N"/>
</dbReference>
<comment type="similarity">
    <text evidence="1">Belongs to the ETF beta-subunit/FixA family.</text>
</comment>
<dbReference type="GO" id="GO:0009055">
    <property type="term" value="F:electron transfer activity"/>
    <property type="evidence" value="ECO:0007669"/>
    <property type="project" value="InterPro"/>
</dbReference>
<dbReference type="PANTHER" id="PTHR21294">
    <property type="entry name" value="ELECTRON TRANSFER FLAVOPROTEIN BETA-SUBUNIT"/>
    <property type="match status" value="1"/>
</dbReference>
<feature type="domain" description="Electron transfer flavoprotein alpha/beta-subunit N-terminal" evidence="4">
    <location>
        <begin position="23"/>
        <end position="214"/>
    </location>
</feature>
<dbReference type="CDD" id="cd01714">
    <property type="entry name" value="ETF_beta"/>
    <property type="match status" value="1"/>
</dbReference>
<evidence type="ECO:0000256" key="2">
    <source>
        <dbReference type="ARBA" id="ARBA00022448"/>
    </source>
</evidence>